<dbReference type="Proteomes" id="UP001642409">
    <property type="component" value="Unassembled WGS sequence"/>
</dbReference>
<protein>
    <submittedName>
        <fullName evidence="2">Hypothetical_protein</fullName>
    </submittedName>
</protein>
<keyword evidence="3" id="KW-1185">Reference proteome</keyword>
<sequence>MGIQISRHNSQSITTTSDISFLPLICVDISQSVSNINKWCNTIAELTKQFSLDSECYPSYRIGCNDEELSPLTTKEYLRGFTEIQQAVEEACLLPVNNQKSFGDIIEKAMEISKQYIKVGSYEHIVVFIMSDAVSCNPQNDLWQVSAAEKYPITIILLTEDRKSGKAKELKHRDNFYQVESSQSSTKALVDIIVKRHNSLNVPELEL</sequence>
<accession>A0AA86QSA6</accession>
<name>A0AA86QSA6_9EUKA</name>
<evidence type="ECO:0000313" key="2">
    <source>
        <dbReference type="EMBL" id="CAL6016333.1"/>
    </source>
</evidence>
<gene>
    <name evidence="2" type="ORF">HINF_LOCUS25455</name>
    <name evidence="1" type="ORF">HINF_LOCUS46343</name>
</gene>
<dbReference type="EMBL" id="CATOUU010000909">
    <property type="protein sequence ID" value="CAI9958698.1"/>
    <property type="molecule type" value="Genomic_DNA"/>
</dbReference>
<organism evidence="1">
    <name type="scientific">Hexamita inflata</name>
    <dbReference type="NCBI Taxonomy" id="28002"/>
    <lineage>
        <taxon>Eukaryota</taxon>
        <taxon>Metamonada</taxon>
        <taxon>Diplomonadida</taxon>
        <taxon>Hexamitidae</taxon>
        <taxon>Hexamitinae</taxon>
        <taxon>Hexamita</taxon>
    </lineage>
</organism>
<proteinExistence type="predicted"/>
<reference evidence="2 3" key="2">
    <citation type="submission" date="2024-07" db="EMBL/GenBank/DDBJ databases">
        <authorList>
            <person name="Akdeniz Z."/>
        </authorList>
    </citation>
    <scope>NUCLEOTIDE SEQUENCE [LARGE SCALE GENOMIC DNA]</scope>
</reference>
<evidence type="ECO:0000313" key="3">
    <source>
        <dbReference type="Proteomes" id="UP001642409"/>
    </source>
</evidence>
<dbReference type="AlphaFoldDB" id="A0AA86QSA6"/>
<dbReference type="EMBL" id="CAXDID020000076">
    <property type="protein sequence ID" value="CAL6016333.1"/>
    <property type="molecule type" value="Genomic_DNA"/>
</dbReference>
<evidence type="ECO:0000313" key="1">
    <source>
        <dbReference type="EMBL" id="CAI9958698.1"/>
    </source>
</evidence>
<reference evidence="1" key="1">
    <citation type="submission" date="2023-06" db="EMBL/GenBank/DDBJ databases">
        <authorList>
            <person name="Kurt Z."/>
        </authorList>
    </citation>
    <scope>NUCLEOTIDE SEQUENCE</scope>
</reference>
<comment type="caution">
    <text evidence="1">The sequence shown here is derived from an EMBL/GenBank/DDBJ whole genome shotgun (WGS) entry which is preliminary data.</text>
</comment>